<dbReference type="AlphaFoldDB" id="A0A9P8AIN2"/>
<name>A0A9P8AIN2_9ASCO</name>
<dbReference type="Proteomes" id="UP000790833">
    <property type="component" value="Unassembled WGS sequence"/>
</dbReference>
<comment type="caution">
    <text evidence="2">The sequence shown here is derived from an EMBL/GenBank/DDBJ whole genome shotgun (WGS) entry which is preliminary data.</text>
</comment>
<feature type="compositionally biased region" description="Low complexity" evidence="1">
    <location>
        <begin position="177"/>
        <end position="196"/>
    </location>
</feature>
<dbReference type="RefSeq" id="XP_043049407.1">
    <property type="nucleotide sequence ID" value="XM_043195702.1"/>
</dbReference>
<dbReference type="GeneID" id="66118432"/>
<evidence type="ECO:0000313" key="3">
    <source>
        <dbReference type="Proteomes" id="UP000790833"/>
    </source>
</evidence>
<dbReference type="EMBL" id="JAHMUF010000009">
    <property type="protein sequence ID" value="KAG7193860.1"/>
    <property type="molecule type" value="Genomic_DNA"/>
</dbReference>
<gene>
    <name evidence="2" type="ORF">KQ657_005058</name>
</gene>
<reference evidence="2" key="1">
    <citation type="submission" date="2021-03" db="EMBL/GenBank/DDBJ databases">
        <authorList>
            <person name="Palmer J.M."/>
        </authorList>
    </citation>
    <scope>NUCLEOTIDE SEQUENCE</scope>
    <source>
        <strain evidence="2">ARV_011</strain>
    </source>
</reference>
<accession>A0A9P8AIN2</accession>
<dbReference type="OrthoDB" id="4086633at2759"/>
<proteinExistence type="predicted"/>
<keyword evidence="3" id="KW-1185">Reference proteome</keyword>
<feature type="compositionally biased region" description="Polar residues" evidence="1">
    <location>
        <begin position="197"/>
        <end position="215"/>
    </location>
</feature>
<evidence type="ECO:0000256" key="1">
    <source>
        <dbReference type="SAM" id="MobiDB-lite"/>
    </source>
</evidence>
<feature type="region of interest" description="Disordered" evidence="1">
    <location>
        <begin position="177"/>
        <end position="215"/>
    </location>
</feature>
<evidence type="ECO:0000313" key="2">
    <source>
        <dbReference type="EMBL" id="KAG7193860.1"/>
    </source>
</evidence>
<organism evidence="2 3">
    <name type="scientific">Scheffersomyces spartinae</name>
    <dbReference type="NCBI Taxonomy" id="45513"/>
    <lineage>
        <taxon>Eukaryota</taxon>
        <taxon>Fungi</taxon>
        <taxon>Dikarya</taxon>
        <taxon>Ascomycota</taxon>
        <taxon>Saccharomycotina</taxon>
        <taxon>Pichiomycetes</taxon>
        <taxon>Debaryomycetaceae</taxon>
        <taxon>Scheffersomyces</taxon>
    </lineage>
</organism>
<protein>
    <submittedName>
        <fullName evidence="2">Uncharacterized protein</fullName>
    </submittedName>
</protein>
<sequence length="354" mass="40141">MDLPTITSESENKMEFATKYQNSTAATSGTALNVNDVFQSSLSYNTGSTTANSFAPFSQNYLDLSELEGNSFANNDYYDSYNYMFSNVDNDQSSCPSGSHSHELVSNCTSNCTSSANSEFSNSSPLNSPFNSSHPQALKHGSQSNFYQFQGLPSNNLHEFQQIINCMPEAQEVESQFTYSSSSAPSTADTDSFSTSNESPSYPVSGQADSTQNLNDMMNYPDITTFVNSNMHIALPIVESTFVDHRICRVCGKRINRDMSRHMRTHQAISRFTCKFPNQCRHRSGKFNRPYDFKKHLLNRHFKFDDIQIKRKNNLNEKLDHWGTCLCGTRFLAKDWLDYHILTNDKEQRCSYVE</sequence>